<organism evidence="9 10">
    <name type="scientific">Candidatus Woykebacteria bacterium RIFCSPHIGHO2_02_FULL_43_16b</name>
    <dbReference type="NCBI Taxonomy" id="1802601"/>
    <lineage>
        <taxon>Bacteria</taxon>
        <taxon>Candidatus Woykeibacteriota</taxon>
    </lineage>
</organism>
<reference evidence="9 10" key="1">
    <citation type="journal article" date="2016" name="Nat. Commun.">
        <title>Thousands of microbial genomes shed light on interconnected biogeochemical processes in an aquifer system.</title>
        <authorList>
            <person name="Anantharaman K."/>
            <person name="Brown C.T."/>
            <person name="Hug L.A."/>
            <person name="Sharon I."/>
            <person name="Castelle C.J."/>
            <person name="Probst A.J."/>
            <person name="Thomas B.C."/>
            <person name="Singh A."/>
            <person name="Wilkins M.J."/>
            <person name="Karaoz U."/>
            <person name="Brodie E.L."/>
            <person name="Williams K.H."/>
            <person name="Hubbard S.S."/>
            <person name="Banfield J.F."/>
        </authorList>
    </citation>
    <scope>NUCLEOTIDE SEQUENCE [LARGE SCALE GENOMIC DNA]</scope>
</reference>
<keyword evidence="3" id="KW-0808">Transferase</keyword>
<protein>
    <recommendedName>
        <fullName evidence="8">Glycosyltransferase 2-like domain-containing protein</fullName>
    </recommendedName>
</protein>
<keyword evidence="1" id="KW-1003">Cell membrane</keyword>
<keyword evidence="2" id="KW-0328">Glycosyltransferase</keyword>
<evidence type="ECO:0000256" key="3">
    <source>
        <dbReference type="ARBA" id="ARBA00022679"/>
    </source>
</evidence>
<dbReference type="InterPro" id="IPR029044">
    <property type="entry name" value="Nucleotide-diphossugar_trans"/>
</dbReference>
<keyword evidence="6" id="KW-1133">Transmembrane helix</keyword>
<dbReference type="CDD" id="cd04179">
    <property type="entry name" value="DPM_DPG-synthase_like"/>
    <property type="match status" value="1"/>
</dbReference>
<keyword evidence="5" id="KW-0448">Lipopolysaccharide biosynthesis</keyword>
<gene>
    <name evidence="9" type="ORF">A3J50_00700</name>
</gene>
<dbReference type="Proteomes" id="UP000177821">
    <property type="component" value="Unassembled WGS sequence"/>
</dbReference>
<keyword evidence="7" id="KW-0472">Membrane</keyword>
<evidence type="ECO:0000259" key="8">
    <source>
        <dbReference type="Pfam" id="PF00535"/>
    </source>
</evidence>
<dbReference type="SUPFAM" id="SSF53448">
    <property type="entry name" value="Nucleotide-diphospho-sugar transferases"/>
    <property type="match status" value="1"/>
</dbReference>
<dbReference type="AlphaFoldDB" id="A0A1G1WKS9"/>
<proteinExistence type="predicted"/>
<evidence type="ECO:0000256" key="2">
    <source>
        <dbReference type="ARBA" id="ARBA00022676"/>
    </source>
</evidence>
<accession>A0A1G1WKS9</accession>
<evidence type="ECO:0000256" key="6">
    <source>
        <dbReference type="ARBA" id="ARBA00022989"/>
    </source>
</evidence>
<dbReference type="InterPro" id="IPR050256">
    <property type="entry name" value="Glycosyltransferase_2"/>
</dbReference>
<evidence type="ECO:0000256" key="7">
    <source>
        <dbReference type="ARBA" id="ARBA00023136"/>
    </source>
</evidence>
<sequence>MSLVKEISVFFPAYNEAENITEVVRKALAVLEEIADNYEVLVINDGSSDNTVEVVTNLIKDNKSVKLITHRENQGYGGAIKTGLYSSRYDLIAFNDGDGQFDFSQIRGFLPKLSGADLVIGYRKKRSDPFFRLINAKLYSIFLFALFGLRVRDVDCAFKLIKKEVVDALPNLESNGALISAELLIRARKKGFRIAQVPVNHFPRTFGSPTGANLKVIVKMFGEVLKLYRDLK</sequence>
<dbReference type="GO" id="GO:0099621">
    <property type="term" value="F:undecaprenyl-phosphate 4-deoxy-4-formamido-L-arabinose transferase activity"/>
    <property type="evidence" value="ECO:0007669"/>
    <property type="project" value="TreeGrafter"/>
</dbReference>
<comment type="caution">
    <text evidence="9">The sequence shown here is derived from an EMBL/GenBank/DDBJ whole genome shotgun (WGS) entry which is preliminary data.</text>
</comment>
<keyword evidence="4" id="KW-0812">Transmembrane</keyword>
<dbReference type="PANTHER" id="PTHR48090">
    <property type="entry name" value="UNDECAPRENYL-PHOSPHATE 4-DEOXY-4-FORMAMIDO-L-ARABINOSE TRANSFERASE-RELATED"/>
    <property type="match status" value="1"/>
</dbReference>
<dbReference type="PANTHER" id="PTHR48090:SF3">
    <property type="entry name" value="UNDECAPRENYL-PHOSPHATE 4-DEOXY-4-FORMAMIDO-L-ARABINOSE TRANSFERASE"/>
    <property type="match status" value="1"/>
</dbReference>
<evidence type="ECO:0000313" key="10">
    <source>
        <dbReference type="Proteomes" id="UP000177821"/>
    </source>
</evidence>
<evidence type="ECO:0000256" key="1">
    <source>
        <dbReference type="ARBA" id="ARBA00022475"/>
    </source>
</evidence>
<evidence type="ECO:0000256" key="5">
    <source>
        <dbReference type="ARBA" id="ARBA00022985"/>
    </source>
</evidence>
<dbReference type="GO" id="GO:0005886">
    <property type="term" value="C:plasma membrane"/>
    <property type="evidence" value="ECO:0007669"/>
    <property type="project" value="TreeGrafter"/>
</dbReference>
<feature type="domain" description="Glycosyltransferase 2-like" evidence="8">
    <location>
        <begin position="8"/>
        <end position="166"/>
    </location>
</feature>
<dbReference type="GO" id="GO:0009103">
    <property type="term" value="P:lipopolysaccharide biosynthetic process"/>
    <property type="evidence" value="ECO:0007669"/>
    <property type="project" value="UniProtKB-KW"/>
</dbReference>
<dbReference type="Gene3D" id="3.90.550.10">
    <property type="entry name" value="Spore Coat Polysaccharide Biosynthesis Protein SpsA, Chain A"/>
    <property type="match status" value="1"/>
</dbReference>
<evidence type="ECO:0000256" key="4">
    <source>
        <dbReference type="ARBA" id="ARBA00022692"/>
    </source>
</evidence>
<dbReference type="EMBL" id="MHCX01000054">
    <property type="protein sequence ID" value="OGY28345.1"/>
    <property type="molecule type" value="Genomic_DNA"/>
</dbReference>
<dbReference type="Pfam" id="PF00535">
    <property type="entry name" value="Glycos_transf_2"/>
    <property type="match status" value="1"/>
</dbReference>
<evidence type="ECO:0000313" key="9">
    <source>
        <dbReference type="EMBL" id="OGY28345.1"/>
    </source>
</evidence>
<name>A0A1G1WKS9_9BACT</name>
<dbReference type="InterPro" id="IPR001173">
    <property type="entry name" value="Glyco_trans_2-like"/>
</dbReference>